<dbReference type="AlphaFoldDB" id="A0A291LI93"/>
<name>A0A291LI93_9PEZI</name>
<organism evidence="2">
    <name type="scientific">Juglanconis oblonga</name>
    <dbReference type="NCBI Taxonomy" id="1940568"/>
    <lineage>
        <taxon>Eukaryota</taxon>
        <taxon>Fungi</taxon>
        <taxon>Dikarya</taxon>
        <taxon>Ascomycota</taxon>
        <taxon>Pezizomycotina</taxon>
        <taxon>Sordariomycetes</taxon>
        <taxon>Sordariomycetidae</taxon>
        <taxon>Diaporthales</taxon>
        <taxon>Juglanconidaceae</taxon>
        <taxon>Juglanconis</taxon>
    </lineage>
</organism>
<evidence type="ECO:0000313" key="2">
    <source>
        <dbReference type="EMBL" id="ATI20242.1"/>
    </source>
</evidence>
<protein>
    <submittedName>
        <fullName evidence="2">Uncharacterized protein</fullName>
    </submittedName>
</protein>
<gene>
    <name evidence="2" type="primary">orf111</name>
</gene>
<keyword evidence="1" id="KW-0812">Transmembrane</keyword>
<keyword evidence="2" id="KW-0496">Mitochondrion</keyword>
<dbReference type="EMBL" id="KY575054">
    <property type="protein sequence ID" value="ATI20242.1"/>
    <property type="molecule type" value="Genomic_DNA"/>
</dbReference>
<dbReference type="EMBL" id="KY575056">
    <property type="protein sequence ID" value="ATI20401.1"/>
    <property type="molecule type" value="Genomic_DNA"/>
</dbReference>
<keyword evidence="1" id="KW-0472">Membrane</keyword>
<evidence type="ECO:0000313" key="3">
    <source>
        <dbReference type="EMBL" id="ATI20401.1"/>
    </source>
</evidence>
<feature type="transmembrane region" description="Helical" evidence="1">
    <location>
        <begin position="62"/>
        <end position="82"/>
    </location>
</feature>
<proteinExistence type="predicted"/>
<sequence length="111" mass="13247">MLLNVQPKVLKIEKRSLIFFYLKIKKYRWYFLFDRCNGIASIYIGTGVSFNKNFLLWLVKLFYLNLLYILIPVLIISLLCSVDLNSIDLYFNFDKPLCYFSILPFTLLKNI</sequence>
<accession>A0A291LI93</accession>
<evidence type="ECO:0000256" key="1">
    <source>
        <dbReference type="SAM" id="Phobius"/>
    </source>
</evidence>
<reference evidence="2" key="1">
    <citation type="submission" date="2017-02" db="EMBL/GenBank/DDBJ databases">
        <title>Fungal Comparative Genomics of Melanconis species and Ophiognomonia clavigignenti-juglandacearum at Different Phylogenetic Distances.</title>
        <authorList>
            <person name="Demers J.E."/>
            <person name="Castlebury L.A."/>
        </authorList>
    </citation>
    <scope>NUCLEOTIDE SEQUENCE</scope>
    <source>
        <strain evidence="2">AR4414</strain>
        <strain evidence="3">MAFF410216</strain>
    </source>
</reference>
<keyword evidence="1" id="KW-1133">Transmembrane helix</keyword>
<geneLocation type="mitochondrion" evidence="2"/>